<dbReference type="OrthoDB" id="498125at2759"/>
<evidence type="ECO:0000256" key="1">
    <source>
        <dbReference type="ARBA" id="ARBA00006484"/>
    </source>
</evidence>
<evidence type="ECO:0000313" key="4">
    <source>
        <dbReference type="Proteomes" id="UP000664169"/>
    </source>
</evidence>
<dbReference type="InterPro" id="IPR036291">
    <property type="entry name" value="NAD(P)-bd_dom_sf"/>
</dbReference>
<gene>
    <name evidence="3" type="ORF">GOMPHAMPRED_008337</name>
</gene>
<comment type="caution">
    <text evidence="3">The sequence shown here is derived from an EMBL/GenBank/DDBJ whole genome shotgun (WGS) entry which is preliminary data.</text>
</comment>
<dbReference type="Pfam" id="PF13561">
    <property type="entry name" value="adh_short_C2"/>
    <property type="match status" value="1"/>
</dbReference>
<dbReference type="InterPro" id="IPR002347">
    <property type="entry name" value="SDR_fam"/>
</dbReference>
<sequence length="253" mass="27263">MWLRGKVALITLGAEGLGVEVAKELSQEGASLAIHYYLAQSKDNAVALAEHLCQSGSKVSLHSGDLTSAGACEQLFQDVLKLHERVNILVNTIDMVLNKPIGDISEAEYDVVFGANSKATFFLLKAAAKHIQFGGNIVTVVTALSGPFTGYYASYVGSKAPVHHFMNELAESLKHKQISVNNVATRPMDSIFFRMETSLESIAYLRGQGVRGQGAGGQITETKNMAPLVRFLCTDAGWMTGQTFFANGAYKTP</sequence>
<evidence type="ECO:0000313" key="3">
    <source>
        <dbReference type="EMBL" id="CAF9914949.1"/>
    </source>
</evidence>
<keyword evidence="2" id="KW-0560">Oxidoreductase</keyword>
<dbReference type="PANTHER" id="PTHR48107">
    <property type="entry name" value="NADPH-DEPENDENT ALDEHYDE REDUCTASE-LIKE PROTEIN, CHLOROPLASTIC-RELATED"/>
    <property type="match status" value="1"/>
</dbReference>
<protein>
    <submittedName>
        <fullName evidence="3">Uncharacterized protein</fullName>
    </submittedName>
</protein>
<accession>A0A8H3IIK5</accession>
<dbReference type="GO" id="GO:0016614">
    <property type="term" value="F:oxidoreductase activity, acting on CH-OH group of donors"/>
    <property type="evidence" value="ECO:0007669"/>
    <property type="project" value="UniProtKB-ARBA"/>
</dbReference>
<dbReference type="PRINTS" id="PR00081">
    <property type="entry name" value="GDHRDH"/>
</dbReference>
<dbReference type="Proteomes" id="UP000664169">
    <property type="component" value="Unassembled WGS sequence"/>
</dbReference>
<dbReference type="SUPFAM" id="SSF51735">
    <property type="entry name" value="NAD(P)-binding Rossmann-fold domains"/>
    <property type="match status" value="1"/>
</dbReference>
<name>A0A8H3IIK5_9LECA</name>
<comment type="similarity">
    <text evidence="1">Belongs to the short-chain dehydrogenases/reductases (SDR) family.</text>
</comment>
<reference evidence="3" key="1">
    <citation type="submission" date="2021-03" db="EMBL/GenBank/DDBJ databases">
        <authorList>
            <person name="Tagirdzhanova G."/>
        </authorList>
    </citation>
    <scope>NUCLEOTIDE SEQUENCE</scope>
</reference>
<dbReference type="EMBL" id="CAJPDQ010000009">
    <property type="protein sequence ID" value="CAF9914949.1"/>
    <property type="molecule type" value="Genomic_DNA"/>
</dbReference>
<evidence type="ECO:0000256" key="2">
    <source>
        <dbReference type="ARBA" id="ARBA00023002"/>
    </source>
</evidence>
<dbReference type="AlphaFoldDB" id="A0A8H3IIK5"/>
<dbReference type="Gene3D" id="3.40.50.720">
    <property type="entry name" value="NAD(P)-binding Rossmann-like Domain"/>
    <property type="match status" value="1"/>
</dbReference>
<proteinExistence type="inferred from homology"/>
<keyword evidence="4" id="KW-1185">Reference proteome</keyword>
<organism evidence="3 4">
    <name type="scientific">Gomphillus americanus</name>
    <dbReference type="NCBI Taxonomy" id="1940652"/>
    <lineage>
        <taxon>Eukaryota</taxon>
        <taxon>Fungi</taxon>
        <taxon>Dikarya</taxon>
        <taxon>Ascomycota</taxon>
        <taxon>Pezizomycotina</taxon>
        <taxon>Lecanoromycetes</taxon>
        <taxon>OSLEUM clade</taxon>
        <taxon>Ostropomycetidae</taxon>
        <taxon>Ostropales</taxon>
        <taxon>Graphidaceae</taxon>
        <taxon>Gomphilloideae</taxon>
        <taxon>Gomphillus</taxon>
    </lineage>
</organism>